<dbReference type="Pfam" id="PF21962">
    <property type="entry name" value="DUF6924"/>
    <property type="match status" value="1"/>
</dbReference>
<evidence type="ECO:0000313" key="4">
    <source>
        <dbReference type="Proteomes" id="UP001235712"/>
    </source>
</evidence>
<dbReference type="InterPro" id="IPR053832">
    <property type="entry name" value="DUF6924"/>
</dbReference>
<name>A0ABT9P9Y4_9ACTN</name>
<feature type="domain" description="DUF6924" evidence="2">
    <location>
        <begin position="58"/>
        <end position="176"/>
    </location>
</feature>
<keyword evidence="4" id="KW-1185">Reference proteome</keyword>
<sequence>MTSHEPAPARAEDLESRALSGVFSREMLGWKDDLSLRQQWPDPGRAPAPSREHQEDQAFLFRTDFSDDEAWAAMIDHIDRAWEDTGGTSVNLVDDPAHQDADPAALPGIGYYFVFDAHACRGEGFPLLVVSTDPEDDPSSFRATADSIPTLDANLSIGNVLFEELIDTTDDDGVYR</sequence>
<evidence type="ECO:0000313" key="3">
    <source>
        <dbReference type="EMBL" id="MDP9829488.1"/>
    </source>
</evidence>
<evidence type="ECO:0000256" key="1">
    <source>
        <dbReference type="SAM" id="MobiDB-lite"/>
    </source>
</evidence>
<reference evidence="3 4" key="1">
    <citation type="submission" date="2023-07" db="EMBL/GenBank/DDBJ databases">
        <title>Sequencing the genomes of 1000 actinobacteria strains.</title>
        <authorList>
            <person name="Klenk H.-P."/>
        </authorList>
    </citation>
    <scope>NUCLEOTIDE SEQUENCE [LARGE SCALE GENOMIC DNA]</scope>
    <source>
        <strain evidence="3 4">DSM 44388</strain>
    </source>
</reference>
<gene>
    <name evidence="3" type="ORF">J2S57_005237</name>
</gene>
<protein>
    <recommendedName>
        <fullName evidence="2">DUF6924 domain-containing protein</fullName>
    </recommendedName>
</protein>
<proteinExistence type="predicted"/>
<organism evidence="3 4">
    <name type="scientific">Kineosporia succinea</name>
    <dbReference type="NCBI Taxonomy" id="84632"/>
    <lineage>
        <taxon>Bacteria</taxon>
        <taxon>Bacillati</taxon>
        <taxon>Actinomycetota</taxon>
        <taxon>Actinomycetes</taxon>
        <taxon>Kineosporiales</taxon>
        <taxon>Kineosporiaceae</taxon>
        <taxon>Kineosporia</taxon>
    </lineage>
</organism>
<feature type="region of interest" description="Disordered" evidence="1">
    <location>
        <begin position="34"/>
        <end position="54"/>
    </location>
</feature>
<comment type="caution">
    <text evidence="3">The sequence shown here is derived from an EMBL/GenBank/DDBJ whole genome shotgun (WGS) entry which is preliminary data.</text>
</comment>
<evidence type="ECO:0000259" key="2">
    <source>
        <dbReference type="Pfam" id="PF21962"/>
    </source>
</evidence>
<dbReference type="Proteomes" id="UP001235712">
    <property type="component" value="Unassembled WGS sequence"/>
</dbReference>
<accession>A0ABT9P9Y4</accession>
<dbReference type="EMBL" id="JAUSQZ010000001">
    <property type="protein sequence ID" value="MDP9829488.1"/>
    <property type="molecule type" value="Genomic_DNA"/>
</dbReference>
<dbReference type="RefSeq" id="WP_307247704.1">
    <property type="nucleotide sequence ID" value="NZ_JAUSQZ010000001.1"/>
</dbReference>